<protein>
    <submittedName>
        <fullName evidence="1">SnoaL-like domain</fullName>
    </submittedName>
</protein>
<evidence type="ECO:0000313" key="2">
    <source>
        <dbReference type="Proteomes" id="UP000028194"/>
    </source>
</evidence>
<keyword evidence="2" id="KW-1185">Reference proteome</keyword>
<sequence length="183" mass="20981">MKNDESSFKKHDNERFDARLDLGKVFDKHIQYEFENKDVDATMQTMTKEPYVHHVPVMTSGIGYEGVHNFYKDHFIGKMPADTKMERISRTVGKDHVVDELVISLTHDREIDFLLPSVKPTGKYLQIPVVVVMKFDEDGKIAHEHIYWDQASVLAQIGLLDAGVLPIVGLEQSRKLLELSKTE</sequence>
<dbReference type="OrthoDB" id="10046at2157"/>
<dbReference type="GO" id="GO:0030638">
    <property type="term" value="P:polyketide metabolic process"/>
    <property type="evidence" value="ECO:0007669"/>
    <property type="project" value="InterPro"/>
</dbReference>
<accession>A0A075MRF3</accession>
<dbReference type="PANTHER" id="PTHR38436">
    <property type="entry name" value="POLYKETIDE CYCLASE SNOAL-LIKE DOMAIN"/>
    <property type="match status" value="1"/>
</dbReference>
<dbReference type="RefSeq" id="WP_148700398.1">
    <property type="nucleotide sequence ID" value="NZ_CP007174.1"/>
</dbReference>
<dbReference type="InterPro" id="IPR032710">
    <property type="entry name" value="NTF2-like_dom_sf"/>
</dbReference>
<dbReference type="SUPFAM" id="SSF54427">
    <property type="entry name" value="NTF2-like"/>
    <property type="match status" value="1"/>
</dbReference>
<dbReference type="AlphaFoldDB" id="A0A075MRF3"/>
<evidence type="ECO:0000313" key="1">
    <source>
        <dbReference type="EMBL" id="AIF83670.1"/>
    </source>
</evidence>
<reference evidence="1 2" key="1">
    <citation type="journal article" date="2014" name="PLoS ONE">
        <title>Genome Sequence of Candidatus Nitrososphaera evergladensis from Group I.1b Enriched from Everglades Soil Reveals Novel Genomic Features of the Ammonia-Oxidizing Archaea.</title>
        <authorList>
            <person name="Zhalnina K.V."/>
            <person name="Dias R."/>
            <person name="Leonard M.T."/>
            <person name="Dorr de Quadros P."/>
            <person name="Camargo F.A."/>
            <person name="Drew J.C."/>
            <person name="Farmerie W.G."/>
            <person name="Daroub S.H."/>
            <person name="Triplett E.W."/>
        </authorList>
    </citation>
    <scope>NUCLEOTIDE SEQUENCE [LARGE SCALE GENOMIC DNA]</scope>
    <source>
        <strain evidence="1 2">SR1</strain>
    </source>
</reference>
<dbReference type="Gene3D" id="3.10.450.50">
    <property type="match status" value="1"/>
</dbReference>
<dbReference type="STRING" id="1459636.NTE_01607"/>
<dbReference type="PANTHER" id="PTHR38436:SF3">
    <property type="entry name" value="CARBOXYMETHYLENEBUTENOLIDASE-RELATED"/>
    <property type="match status" value="1"/>
</dbReference>
<organism evidence="1 2">
    <name type="scientific">Candidatus Nitrososphaera evergladensis SR1</name>
    <dbReference type="NCBI Taxonomy" id="1459636"/>
    <lineage>
        <taxon>Archaea</taxon>
        <taxon>Nitrososphaerota</taxon>
        <taxon>Nitrososphaeria</taxon>
        <taxon>Nitrososphaerales</taxon>
        <taxon>Nitrososphaeraceae</taxon>
        <taxon>Nitrososphaera</taxon>
    </lineage>
</organism>
<dbReference type="KEGG" id="nev:NTE_01607"/>
<dbReference type="HOGENOM" id="CLU_127472_0_0_2"/>
<gene>
    <name evidence="1" type="ORF">NTE_01607</name>
</gene>
<dbReference type="GeneID" id="41597385"/>
<dbReference type="Proteomes" id="UP000028194">
    <property type="component" value="Chromosome"/>
</dbReference>
<dbReference type="InterPro" id="IPR009959">
    <property type="entry name" value="Cyclase_SnoaL-like"/>
</dbReference>
<proteinExistence type="predicted"/>
<dbReference type="Pfam" id="PF07366">
    <property type="entry name" value="SnoaL"/>
    <property type="match status" value="1"/>
</dbReference>
<name>A0A075MRF3_9ARCH</name>
<dbReference type="EMBL" id="CP007174">
    <property type="protein sequence ID" value="AIF83670.1"/>
    <property type="molecule type" value="Genomic_DNA"/>
</dbReference>